<organism evidence="4 5">
    <name type="scientific">Elasticomyces elasticus</name>
    <dbReference type="NCBI Taxonomy" id="574655"/>
    <lineage>
        <taxon>Eukaryota</taxon>
        <taxon>Fungi</taxon>
        <taxon>Dikarya</taxon>
        <taxon>Ascomycota</taxon>
        <taxon>Pezizomycotina</taxon>
        <taxon>Dothideomycetes</taxon>
        <taxon>Dothideomycetidae</taxon>
        <taxon>Mycosphaerellales</taxon>
        <taxon>Teratosphaeriaceae</taxon>
        <taxon>Elasticomyces</taxon>
    </lineage>
</organism>
<name>A0AAN7WEX9_9PEZI</name>
<feature type="region of interest" description="Disordered" evidence="1">
    <location>
        <begin position="1"/>
        <end position="50"/>
    </location>
</feature>
<dbReference type="AlphaFoldDB" id="A0AAN7WEX9"/>
<dbReference type="InterPro" id="IPR049207">
    <property type="entry name" value="DUF4246_N"/>
</dbReference>
<reference evidence="4" key="1">
    <citation type="submission" date="2023-08" db="EMBL/GenBank/DDBJ databases">
        <title>Black Yeasts Isolated from many extreme environments.</title>
        <authorList>
            <person name="Coleine C."/>
            <person name="Stajich J.E."/>
            <person name="Selbmann L."/>
        </authorList>
    </citation>
    <scope>NUCLEOTIDE SEQUENCE</scope>
    <source>
        <strain evidence="4">CCFEE 5810</strain>
    </source>
</reference>
<feature type="domain" description="DUF4246" evidence="3">
    <location>
        <begin position="61"/>
        <end position="125"/>
    </location>
</feature>
<dbReference type="InterPro" id="IPR025340">
    <property type="entry name" value="DUF4246"/>
</dbReference>
<evidence type="ECO:0000259" key="2">
    <source>
        <dbReference type="Pfam" id="PF14033"/>
    </source>
</evidence>
<gene>
    <name evidence="4" type="primary">NPL6_1</name>
    <name evidence="4" type="ORF">LTR97_000582</name>
</gene>
<sequence length="689" mass="77684">MSAAPLSAVSANDTPTSDDATDSSSEGEETSASSSREDQRERKSRNIKSKAHIPLREGLLGYDIPLNRASSETSTDQKSAHGRFPNALEDWAGAPLAVRERKMIGFMNAITDQPDWRAKVRNPNAFEVLRWGMDLAYRSEDPTNRVGSSRKMFNHCMAELRDYASTQESQGFVPALKASSTVYKSDMLVDDTTRIALQSAAKALEQDSSTNMEPLPGSNDQVLDMIDASLFPLVYGRSPINPAGDVSLRDCVMLSGRGSSMPPPKKKSTVGATLFIRDEFWDEDNPEDCIEAAVYSSLSQWLPAEVSLRPNGAAGFVSYVNNLHPRRHSDLYKVIEEVLFKIIPMWNQALSCVRNNSMSRITIAHQPTPKLTWQPSEPEDEEYERDEDDWEYDLFDDLYQRGFSLEYPQPEPRRYLPKASALHMDIPASKASTLRDQPLQPALGDACRLHDFDLLRCLDGRSAQVIVRMTKIDLTPELPSYAGGKWQMDGQLNEHICATAVYYYDCDNITDCGLGLREVMDKSAIIDSLSKIQMLFGDEAEILNNWYGMSDETPAMQNLGRVSARDGRVVVFPNVLQHRVQPFRLRDSRKAGHCKFLTFSLVDPHLRIPSTAHVPPQREDWWYDMVLGLDRVGDLPPELAQQVLDSFDNFAMTLDEAKDVRQKRMQEEDALGKKMEAKMEHKGWFGCRY</sequence>
<dbReference type="Proteomes" id="UP001310594">
    <property type="component" value="Unassembled WGS sequence"/>
</dbReference>
<dbReference type="PANTHER" id="PTHR33119">
    <property type="entry name" value="IFI3P"/>
    <property type="match status" value="1"/>
</dbReference>
<dbReference type="PANTHER" id="PTHR33119:SF1">
    <property type="entry name" value="FE2OG DIOXYGENASE DOMAIN-CONTAINING PROTEIN"/>
    <property type="match status" value="1"/>
</dbReference>
<evidence type="ECO:0000313" key="4">
    <source>
        <dbReference type="EMBL" id="KAK5708042.1"/>
    </source>
</evidence>
<comment type="caution">
    <text evidence="4">The sequence shown here is derived from an EMBL/GenBank/DDBJ whole genome shotgun (WGS) entry which is preliminary data.</text>
</comment>
<dbReference type="Pfam" id="PF21666">
    <property type="entry name" value="DUF4246_N"/>
    <property type="match status" value="1"/>
</dbReference>
<evidence type="ECO:0000313" key="5">
    <source>
        <dbReference type="Proteomes" id="UP001310594"/>
    </source>
</evidence>
<evidence type="ECO:0000259" key="3">
    <source>
        <dbReference type="Pfam" id="PF21666"/>
    </source>
</evidence>
<proteinExistence type="predicted"/>
<feature type="compositionally biased region" description="Acidic residues" evidence="1">
    <location>
        <begin position="19"/>
        <end position="29"/>
    </location>
</feature>
<dbReference type="Pfam" id="PF14033">
    <property type="entry name" value="DUF4246"/>
    <property type="match status" value="1"/>
</dbReference>
<dbReference type="InterPro" id="IPR049192">
    <property type="entry name" value="DUF4246_C"/>
</dbReference>
<evidence type="ECO:0000256" key="1">
    <source>
        <dbReference type="SAM" id="MobiDB-lite"/>
    </source>
</evidence>
<dbReference type="EMBL" id="JAVRQU010000001">
    <property type="protein sequence ID" value="KAK5708042.1"/>
    <property type="molecule type" value="Genomic_DNA"/>
</dbReference>
<protein>
    <submittedName>
        <fullName evidence="4">Chromatin structure-remodeling complex subunit RSC7</fullName>
    </submittedName>
</protein>
<accession>A0AAN7WEX9</accession>
<feature type="domain" description="DUF4246" evidence="2">
    <location>
        <begin position="151"/>
        <end position="624"/>
    </location>
</feature>